<evidence type="ECO:0000313" key="5">
    <source>
        <dbReference type="Proteomes" id="UP000032811"/>
    </source>
</evidence>
<evidence type="ECO:0000313" key="4">
    <source>
        <dbReference type="EMBL" id="CEO32400.1"/>
    </source>
</evidence>
<evidence type="ECO:0000313" key="3">
    <source>
        <dbReference type="EMBL" id="CEJ72872.1"/>
    </source>
</evidence>
<gene>
    <name evidence="4" type="primary">abrB_1</name>
    <name evidence="3" type="synonym">abrB</name>
    <name evidence="3" type="ORF">ATCC9714_07601</name>
    <name evidence="4" type="ORF">UMC4404_03801</name>
</gene>
<sequence length="89" mass="10124">MKASSKDLSVGVERTVDSLGRVVVPKEMRDKLQFKENQAVNIKLFENHIQIEKSKTTCCFCGSEESLELYKNFSICNSCLSDIVDKFNK</sequence>
<dbReference type="Proteomes" id="UP000032811">
    <property type="component" value="Chromosome 1"/>
</dbReference>
<dbReference type="KEGG" id="psor:RSJ16_04715"/>
<dbReference type="AlphaFoldDB" id="A0A9P1L310"/>
<dbReference type="Gene3D" id="2.10.260.10">
    <property type="match status" value="1"/>
</dbReference>
<proteinExistence type="predicted"/>
<dbReference type="PROSITE" id="PS51740">
    <property type="entry name" value="SPOVT_ABRB"/>
    <property type="match status" value="1"/>
</dbReference>
<accession>A0A9P1L310</accession>
<dbReference type="RefSeq" id="WP_021123178.1">
    <property type="nucleotide sequence ID" value="NZ_BDJI01000002.1"/>
</dbReference>
<name>A0A9P1L310_PARSO</name>
<dbReference type="Pfam" id="PF04014">
    <property type="entry name" value="MazE_antitoxin"/>
    <property type="match status" value="1"/>
</dbReference>
<dbReference type="EMBL" id="LN679998">
    <property type="protein sequence ID" value="CEJ72872.1"/>
    <property type="molecule type" value="Genomic_DNA"/>
</dbReference>
<keyword evidence="1" id="KW-0238">DNA-binding</keyword>
<protein>
    <submittedName>
        <fullName evidence="3 4">Transition state regulatory protein</fullName>
    </submittedName>
</protein>
<dbReference type="EMBL" id="CDNY01000003">
    <property type="protein sequence ID" value="CEO32400.1"/>
    <property type="molecule type" value="Genomic_DNA"/>
</dbReference>
<dbReference type="InterPro" id="IPR007159">
    <property type="entry name" value="SpoVT-AbrB_dom"/>
</dbReference>
<evidence type="ECO:0000256" key="1">
    <source>
        <dbReference type="PROSITE-ProRule" id="PRU01076"/>
    </source>
</evidence>
<dbReference type="SMART" id="SM00966">
    <property type="entry name" value="SpoVT_AbrB"/>
    <property type="match status" value="1"/>
</dbReference>
<dbReference type="Proteomes" id="UP000049685">
    <property type="component" value="Unassembled WGS sequence"/>
</dbReference>
<dbReference type="GO" id="GO:0003677">
    <property type="term" value="F:DNA binding"/>
    <property type="evidence" value="ECO:0007669"/>
    <property type="project" value="UniProtKB-UniRule"/>
</dbReference>
<keyword evidence="5" id="KW-1185">Reference proteome</keyword>
<organism evidence="4 6">
    <name type="scientific">Paraclostridium sordellii</name>
    <name type="common">Clostridium sordellii</name>
    <dbReference type="NCBI Taxonomy" id="1505"/>
    <lineage>
        <taxon>Bacteria</taxon>
        <taxon>Bacillati</taxon>
        <taxon>Bacillota</taxon>
        <taxon>Clostridia</taxon>
        <taxon>Peptostreptococcales</taxon>
        <taxon>Peptostreptococcaceae</taxon>
        <taxon>Paraclostridium</taxon>
    </lineage>
</organism>
<evidence type="ECO:0000313" key="6">
    <source>
        <dbReference type="Proteomes" id="UP000049685"/>
    </source>
</evidence>
<reference evidence="6" key="2">
    <citation type="submission" date="2015-01" db="EMBL/GenBank/DDBJ databases">
        <authorList>
            <person name="Aslett A.Martin."/>
            <person name="De Silva Nishadi"/>
        </authorList>
    </citation>
    <scope>NUCLEOTIDE SEQUENCE [LARGE SCALE GENOMIC DNA]</scope>
    <source>
        <strain evidence="6">UMC4404</strain>
    </source>
</reference>
<dbReference type="NCBIfam" id="TIGR01439">
    <property type="entry name" value="lp_hng_hel_AbrB"/>
    <property type="match status" value="1"/>
</dbReference>
<reference evidence="4" key="1">
    <citation type="submission" date="2015-01" db="EMBL/GenBank/DDBJ databases">
        <authorList>
            <person name="Aslett M.A."/>
            <person name="De Silva N."/>
        </authorList>
    </citation>
    <scope>NUCLEOTIDE SEQUENCE</scope>
    <source>
        <strain evidence="3 5">ATCC9714</strain>
        <strain evidence="4">UMC4404</strain>
    </source>
</reference>
<feature type="domain" description="SpoVT-AbrB" evidence="2">
    <location>
        <begin position="11"/>
        <end position="56"/>
    </location>
</feature>
<dbReference type="GeneID" id="97536633"/>
<evidence type="ECO:0000259" key="2">
    <source>
        <dbReference type="PROSITE" id="PS51740"/>
    </source>
</evidence>
<dbReference type="InterPro" id="IPR037914">
    <property type="entry name" value="SpoVT-AbrB_sf"/>
</dbReference>
<dbReference type="SUPFAM" id="SSF89447">
    <property type="entry name" value="AbrB/MazE/MraZ-like"/>
    <property type="match status" value="1"/>
</dbReference>